<evidence type="ECO:0000259" key="2">
    <source>
        <dbReference type="Pfam" id="PF01370"/>
    </source>
</evidence>
<dbReference type="EMBL" id="QUQO01000001">
    <property type="protein sequence ID" value="RFB05568.1"/>
    <property type="molecule type" value="Genomic_DNA"/>
</dbReference>
<dbReference type="RefSeq" id="WP_116392201.1">
    <property type="nucleotide sequence ID" value="NZ_QUQO01000001.1"/>
</dbReference>
<dbReference type="Proteomes" id="UP000264589">
    <property type="component" value="Unassembled WGS sequence"/>
</dbReference>
<dbReference type="PANTHER" id="PTHR43574">
    <property type="entry name" value="EPIMERASE-RELATED"/>
    <property type="match status" value="1"/>
</dbReference>
<accession>A0A371RJD7</accession>
<evidence type="ECO:0000256" key="1">
    <source>
        <dbReference type="ARBA" id="ARBA00023027"/>
    </source>
</evidence>
<keyword evidence="4" id="KW-1185">Reference proteome</keyword>
<dbReference type="PRINTS" id="PR01713">
    <property type="entry name" value="NUCEPIMERASE"/>
</dbReference>
<feature type="domain" description="NAD-dependent epimerase/dehydratase" evidence="2">
    <location>
        <begin position="3"/>
        <end position="248"/>
    </location>
</feature>
<comment type="caution">
    <text evidence="3">The sequence shown here is derived from an EMBL/GenBank/DDBJ whole genome shotgun (WGS) entry which is preliminary data.</text>
</comment>
<gene>
    <name evidence="3" type="ORF">DX908_10000</name>
</gene>
<dbReference type="Gene3D" id="3.90.25.10">
    <property type="entry name" value="UDP-galactose 4-epimerase, domain 1"/>
    <property type="match status" value="1"/>
</dbReference>
<sequence length="321" mass="35880">MAVLVTGAAGFIGFHTIKALLDRGEEVIGVDNVNSYYGLGLKQARLDELSGRTGFTFIQGDIAEDVFDHLPAKPDRIIHLAAQAGVRYSIENPSAYVHSNLQGHARVLELARQAEVKKTVYASSSSIYGGNTQIPFSETDRTDDPVSFYGATKKSNELLSHSYARLYGLDLTGLRFFTVYGPWGRPDMAYWIFTDKVMKDEPIRVFNQGRMGRDFTYIDDCVAGILSALDTPAIPDERGIPHRVYNLGNDSPEELMTMIALIEKHAGKEAVKNFEPMQPGDVERTWANIDRARKELGYAPGTSLDEGLEKFVSWFRDWRTE</sequence>
<dbReference type="SUPFAM" id="SSF51735">
    <property type="entry name" value="NAD(P)-binding Rossmann-fold domains"/>
    <property type="match status" value="1"/>
</dbReference>
<dbReference type="InParanoid" id="A0A371RJD7"/>
<protein>
    <submittedName>
        <fullName evidence="3">NAD-dependent epimerase/dehydratase family protein</fullName>
    </submittedName>
</protein>
<name>A0A371RJD7_9PROT</name>
<organism evidence="3 4">
    <name type="scientific">Parvularcula marina</name>
    <dbReference type="NCBI Taxonomy" id="2292771"/>
    <lineage>
        <taxon>Bacteria</taxon>
        <taxon>Pseudomonadati</taxon>
        <taxon>Pseudomonadota</taxon>
        <taxon>Alphaproteobacteria</taxon>
        <taxon>Parvularculales</taxon>
        <taxon>Parvularculaceae</taxon>
        <taxon>Parvularcula</taxon>
    </lineage>
</organism>
<dbReference type="InterPro" id="IPR036291">
    <property type="entry name" value="NAD(P)-bd_dom_sf"/>
</dbReference>
<dbReference type="AlphaFoldDB" id="A0A371RJD7"/>
<dbReference type="Gene3D" id="3.40.50.720">
    <property type="entry name" value="NAD(P)-binding Rossmann-like Domain"/>
    <property type="match status" value="1"/>
</dbReference>
<keyword evidence="1" id="KW-0520">NAD</keyword>
<dbReference type="InterPro" id="IPR001509">
    <property type="entry name" value="Epimerase_deHydtase"/>
</dbReference>
<reference evidence="3 4" key="1">
    <citation type="submission" date="2018-08" db="EMBL/GenBank/DDBJ databases">
        <title>Parvularcula sp. SM1705, isolated from surface water of the South Sea China.</title>
        <authorList>
            <person name="Sun L."/>
        </authorList>
    </citation>
    <scope>NUCLEOTIDE SEQUENCE [LARGE SCALE GENOMIC DNA]</scope>
    <source>
        <strain evidence="3 4">SM1705</strain>
    </source>
</reference>
<proteinExistence type="predicted"/>
<evidence type="ECO:0000313" key="4">
    <source>
        <dbReference type="Proteomes" id="UP000264589"/>
    </source>
</evidence>
<evidence type="ECO:0000313" key="3">
    <source>
        <dbReference type="EMBL" id="RFB05568.1"/>
    </source>
</evidence>
<dbReference type="Pfam" id="PF01370">
    <property type="entry name" value="Epimerase"/>
    <property type="match status" value="1"/>
</dbReference>
<dbReference type="OrthoDB" id="9801785at2"/>